<dbReference type="Proteomes" id="UP000075884">
    <property type="component" value="Unassembled WGS sequence"/>
</dbReference>
<dbReference type="PANTHER" id="PTHR12911:SF8">
    <property type="entry name" value="KLAROID PROTEIN-RELATED"/>
    <property type="match status" value="1"/>
</dbReference>
<reference evidence="9" key="2">
    <citation type="submission" date="2023-03" db="UniProtKB">
        <authorList>
            <consortium name="EnsemblMetazoa"/>
        </authorList>
    </citation>
    <scope>IDENTIFICATION</scope>
    <source>
        <strain evidence="9">WRAIR2</strain>
    </source>
</reference>
<proteinExistence type="predicted"/>
<evidence type="ECO:0000256" key="3">
    <source>
        <dbReference type="ARBA" id="ARBA00022989"/>
    </source>
</evidence>
<dbReference type="FunFam" id="2.60.120.260:FF:000009">
    <property type="entry name" value="SUN domain-containing protein 1 isoform X1"/>
    <property type="match status" value="1"/>
</dbReference>
<dbReference type="PANTHER" id="PTHR12911">
    <property type="entry name" value="SAD1/UNC-84-LIKE PROTEIN-RELATED"/>
    <property type="match status" value="1"/>
</dbReference>
<dbReference type="InterPro" id="IPR012919">
    <property type="entry name" value="SUN_dom"/>
</dbReference>
<dbReference type="GO" id="GO:0034993">
    <property type="term" value="C:meiotic nuclear membrane microtubule tethering complex"/>
    <property type="evidence" value="ECO:0007669"/>
    <property type="project" value="TreeGrafter"/>
</dbReference>
<feature type="coiled-coil region" evidence="6">
    <location>
        <begin position="274"/>
        <end position="352"/>
    </location>
</feature>
<keyword evidence="5" id="KW-0472">Membrane</keyword>
<dbReference type="EnsemblMetazoa" id="ADIR016214-RA">
    <property type="protein sequence ID" value="ADIR016214-PA"/>
    <property type="gene ID" value="ADIR016214"/>
</dbReference>
<comment type="subcellular location">
    <subcellularLocation>
        <location evidence="1">Membrane</location>
    </subcellularLocation>
</comment>
<dbReference type="PROSITE" id="PS51469">
    <property type="entry name" value="SUN"/>
    <property type="match status" value="1"/>
</dbReference>
<accession>A0A9I3EH06</accession>
<evidence type="ECO:0000256" key="5">
    <source>
        <dbReference type="ARBA" id="ARBA00023136"/>
    </source>
</evidence>
<evidence type="ECO:0000313" key="9">
    <source>
        <dbReference type="EnsemblMetazoa" id="ADIR016214-PA"/>
    </source>
</evidence>
<keyword evidence="10" id="KW-1185">Reference proteome</keyword>
<feature type="domain" description="SUN" evidence="8">
    <location>
        <begin position="496"/>
        <end position="660"/>
    </location>
</feature>
<keyword evidence="2" id="KW-0812">Transmembrane</keyword>
<sequence>MSRILPANIKDSEVDLESFYRYMSEKNANFRAKVLSASSLVYTVPSLFGWLPTISWPWSWSWSWNVGGGGSTKTDSLNRDSIRHTLQRTLSKEEFEALMLHIDAYIDEVIVQKYASQAQDAAEKLKKVQREPVRQEVITPEVTLHVAQVIEQSLKAYHYHLTDGDVETVAEKVRQTLEKNYPHLFEARAKSAPEATKTTAESGKLELSKEYLTEIQLIVEQQITVHNNHFVIAGPQLEDILTRILSSERLSALIDARIVARHATESESRAAAERQQREALVDDLRKELNDIKEHFSDQLLSSSIQWEERLRLVQQNHKQLEEQLRAYRLESNDLYQKLLADIDNRLNALREEKYEGVNKVIRENILTILGLNVKQDIADGDLRAWISGLFVARDHFEQRLQNIQAQVNGDVRAEIDRSAERMMKEIGEQIRVEMMLRLEEAAATASAEGKSTAAGGTPSNSTTLSEEDVKRIVRDALVVYDADKTGMVDYALESAGGQVLSTRCTESYQANSAEFRIFGIIPIWFPSNTPRTVISPTMEPGQCWAFQGFPGYLVIQLNTEIVVTGFTLEHISKLLVPNGSISSAPKHFTVWGLVALNDPEPVLLGSYEYLDRMGGSVQHFPVQNTAWSQPLQIVELRIESNHGNMHYTCLYRFRVHGNKA</sequence>
<evidence type="ECO:0000256" key="6">
    <source>
        <dbReference type="SAM" id="Coils"/>
    </source>
</evidence>
<organism evidence="9 10">
    <name type="scientific">Anopheles dirus</name>
    <dbReference type="NCBI Taxonomy" id="7168"/>
    <lineage>
        <taxon>Eukaryota</taxon>
        <taxon>Metazoa</taxon>
        <taxon>Ecdysozoa</taxon>
        <taxon>Arthropoda</taxon>
        <taxon>Hexapoda</taxon>
        <taxon>Insecta</taxon>
        <taxon>Pterygota</taxon>
        <taxon>Neoptera</taxon>
        <taxon>Endopterygota</taxon>
        <taxon>Diptera</taxon>
        <taxon>Nematocera</taxon>
        <taxon>Culicoidea</taxon>
        <taxon>Culicidae</taxon>
        <taxon>Anophelinae</taxon>
        <taxon>Anopheles</taxon>
    </lineage>
</organism>
<evidence type="ECO:0000256" key="7">
    <source>
        <dbReference type="SAM" id="MobiDB-lite"/>
    </source>
</evidence>
<keyword evidence="3" id="KW-1133">Transmembrane helix</keyword>
<dbReference type="InterPro" id="IPR045119">
    <property type="entry name" value="SUN1-5"/>
</dbReference>
<feature type="region of interest" description="Disordered" evidence="7">
    <location>
        <begin position="447"/>
        <end position="466"/>
    </location>
</feature>
<evidence type="ECO:0000256" key="4">
    <source>
        <dbReference type="ARBA" id="ARBA00023054"/>
    </source>
</evidence>
<dbReference type="Gene3D" id="2.60.120.260">
    <property type="entry name" value="Galactose-binding domain-like"/>
    <property type="match status" value="1"/>
</dbReference>
<dbReference type="AlphaFoldDB" id="A0A9I3EH06"/>
<evidence type="ECO:0000256" key="1">
    <source>
        <dbReference type="ARBA" id="ARBA00004370"/>
    </source>
</evidence>
<evidence type="ECO:0000259" key="8">
    <source>
        <dbReference type="PROSITE" id="PS51469"/>
    </source>
</evidence>
<evidence type="ECO:0000313" key="10">
    <source>
        <dbReference type="Proteomes" id="UP000075884"/>
    </source>
</evidence>
<dbReference type="GO" id="GO:0043495">
    <property type="term" value="F:protein-membrane adaptor activity"/>
    <property type="evidence" value="ECO:0007669"/>
    <property type="project" value="TreeGrafter"/>
</dbReference>
<keyword evidence="4 6" id="KW-0175">Coiled coil</keyword>
<protein>
    <recommendedName>
        <fullName evidence="8">SUN domain-containing protein</fullName>
    </recommendedName>
</protein>
<reference evidence="10" key="1">
    <citation type="submission" date="2013-03" db="EMBL/GenBank/DDBJ databases">
        <title>The Genome Sequence of Anopheles dirus WRAIR2.</title>
        <authorList>
            <consortium name="The Broad Institute Genomics Platform"/>
            <person name="Neafsey D.E."/>
            <person name="Walton C."/>
            <person name="Walker B."/>
            <person name="Young S.K."/>
            <person name="Zeng Q."/>
            <person name="Gargeya S."/>
            <person name="Fitzgerald M."/>
            <person name="Haas B."/>
            <person name="Abouelleil A."/>
            <person name="Allen A.W."/>
            <person name="Alvarado L."/>
            <person name="Arachchi H.M."/>
            <person name="Berlin A.M."/>
            <person name="Chapman S.B."/>
            <person name="Gainer-Dewar J."/>
            <person name="Goldberg J."/>
            <person name="Griggs A."/>
            <person name="Gujja S."/>
            <person name="Hansen M."/>
            <person name="Howarth C."/>
            <person name="Imamovic A."/>
            <person name="Ireland A."/>
            <person name="Larimer J."/>
            <person name="McCowan C."/>
            <person name="Murphy C."/>
            <person name="Pearson M."/>
            <person name="Poon T.W."/>
            <person name="Priest M."/>
            <person name="Roberts A."/>
            <person name="Saif S."/>
            <person name="Shea T."/>
            <person name="Sisk P."/>
            <person name="Sykes S."/>
            <person name="Wortman J."/>
            <person name="Nusbaum C."/>
            <person name="Birren B."/>
        </authorList>
    </citation>
    <scope>NUCLEOTIDE SEQUENCE [LARGE SCALE GENOMIC DNA]</scope>
    <source>
        <strain evidence="10">WRAIR2</strain>
    </source>
</reference>
<name>A0A9I3EH06_9DIPT</name>
<dbReference type="Pfam" id="PF07738">
    <property type="entry name" value="Sad1_UNC"/>
    <property type="match status" value="1"/>
</dbReference>
<evidence type="ECO:0000256" key="2">
    <source>
        <dbReference type="ARBA" id="ARBA00022692"/>
    </source>
</evidence>